<accession>A0A6L8VFT4</accession>
<keyword evidence="3" id="KW-1185">Reference proteome</keyword>
<organism evidence="2 3">
    <name type="scientific">Frigidibacter albus</name>
    <dbReference type="NCBI Taxonomy" id="1465486"/>
    <lineage>
        <taxon>Bacteria</taxon>
        <taxon>Pseudomonadati</taxon>
        <taxon>Pseudomonadota</taxon>
        <taxon>Alphaproteobacteria</taxon>
        <taxon>Rhodobacterales</taxon>
        <taxon>Paracoccaceae</taxon>
        <taxon>Frigidibacter</taxon>
    </lineage>
</organism>
<dbReference type="InterPro" id="IPR050483">
    <property type="entry name" value="CoA-transferase_III_domain"/>
</dbReference>
<dbReference type="PANTHER" id="PTHR48207:SF3">
    <property type="entry name" value="SUCCINATE--HYDROXYMETHYLGLUTARATE COA-TRANSFERASE"/>
    <property type="match status" value="1"/>
</dbReference>
<sequence>MRTKDNPIRFDAAAQGPLAGVRVIDLSRLVAGNMLSLQLADFGADVVKVEPPQGDPLRDWRDNGQSLHWKTYGRNKRSLVLNLRQPQAMQALRRLLEGADIFVENFRPGTLEEMGLGPEVLLALNPRLITVRISGFGQTGPYAELPGFGTLVEAMSGFAARTGFPDREPVLPPLALADMIAGLTGANAAMMALFARERGMAAGQVIDLSLLEPIFASLGPEAAIYRQTGEVKKRAGSASNTVSPRNVYKCSDGKFAALSGSTQVVAMRIFDTIGQPELKTDPRFATNAARVQHRDLVDAAVGAWFLTRDRDTALAEMRAQGATVGPVYDIADIAEDRHFTEREIVVEVEDADNGSLPMHNIFPRFSQTPGVWRLPAPSLGEHSAEILAEIGMSQADLEGGA</sequence>
<comment type="caution">
    <text evidence="2">The sequence shown here is derived from an EMBL/GenBank/DDBJ whole genome shotgun (WGS) entry which is preliminary data.</text>
</comment>
<dbReference type="InterPro" id="IPR003673">
    <property type="entry name" value="CoA-Trfase_fam_III"/>
</dbReference>
<name>A0A6L8VFT4_9RHOB</name>
<evidence type="ECO:0000313" key="3">
    <source>
        <dbReference type="Proteomes" id="UP000477083"/>
    </source>
</evidence>
<reference evidence="2 3" key="1">
    <citation type="submission" date="2020-01" db="EMBL/GenBank/DDBJ databases">
        <title>Frigidibacter albus SP32T (=CGMCC 1.13995T).</title>
        <authorList>
            <person name="Liao X."/>
        </authorList>
    </citation>
    <scope>NUCLEOTIDE SEQUENCE [LARGE SCALE GENOMIC DNA]</scope>
    <source>
        <strain evidence="2 3">SP32</strain>
    </source>
</reference>
<gene>
    <name evidence="2" type="ORF">GS660_08695</name>
</gene>
<dbReference type="InterPro" id="IPR023606">
    <property type="entry name" value="CoA-Trfase_III_dom_1_sf"/>
</dbReference>
<keyword evidence="1 2" id="KW-0808">Transferase</keyword>
<dbReference type="AlphaFoldDB" id="A0A6L8VFT4"/>
<dbReference type="InterPro" id="IPR044855">
    <property type="entry name" value="CoA-Trfase_III_dom3_sf"/>
</dbReference>
<dbReference type="RefSeq" id="WP_161345476.1">
    <property type="nucleotide sequence ID" value="NZ_BMGW01000004.1"/>
</dbReference>
<dbReference type="EMBL" id="WWNR01000004">
    <property type="protein sequence ID" value="MZQ89175.1"/>
    <property type="molecule type" value="Genomic_DNA"/>
</dbReference>
<dbReference type="Proteomes" id="UP000477083">
    <property type="component" value="Unassembled WGS sequence"/>
</dbReference>
<evidence type="ECO:0000256" key="1">
    <source>
        <dbReference type="ARBA" id="ARBA00022679"/>
    </source>
</evidence>
<dbReference type="GO" id="GO:0008410">
    <property type="term" value="F:CoA-transferase activity"/>
    <property type="evidence" value="ECO:0007669"/>
    <property type="project" value="TreeGrafter"/>
</dbReference>
<evidence type="ECO:0000313" key="2">
    <source>
        <dbReference type="EMBL" id="MZQ89175.1"/>
    </source>
</evidence>
<dbReference type="Gene3D" id="3.40.50.10540">
    <property type="entry name" value="Crotonobetainyl-coa:carnitine coa-transferase, domain 1"/>
    <property type="match status" value="1"/>
</dbReference>
<protein>
    <submittedName>
        <fullName evidence="2">CoA transferase</fullName>
    </submittedName>
</protein>
<dbReference type="Gene3D" id="3.30.1540.10">
    <property type="entry name" value="formyl-coa transferase, domain 3"/>
    <property type="match status" value="1"/>
</dbReference>
<dbReference type="OrthoDB" id="7208981at2"/>
<proteinExistence type="predicted"/>
<dbReference type="PANTHER" id="PTHR48207">
    <property type="entry name" value="SUCCINATE--HYDROXYMETHYLGLUTARATE COA-TRANSFERASE"/>
    <property type="match status" value="1"/>
</dbReference>
<dbReference type="SUPFAM" id="SSF89796">
    <property type="entry name" value="CoA-transferase family III (CaiB/BaiF)"/>
    <property type="match status" value="1"/>
</dbReference>
<dbReference type="Pfam" id="PF02515">
    <property type="entry name" value="CoA_transf_3"/>
    <property type="match status" value="1"/>
</dbReference>